<evidence type="ECO:0000313" key="8">
    <source>
        <dbReference type="EMBL" id="OWW22636.1"/>
    </source>
</evidence>
<dbReference type="Proteomes" id="UP000197535">
    <property type="component" value="Unassembled WGS sequence"/>
</dbReference>
<gene>
    <name evidence="8" type="ORF">AYR66_27180</name>
</gene>
<dbReference type="PANTHER" id="PTHR38439">
    <property type="entry name" value="AURACYANIN-B"/>
    <property type="match status" value="1"/>
</dbReference>
<name>A0A254TJ34_9BURK</name>
<dbReference type="SUPFAM" id="SSF49503">
    <property type="entry name" value="Cupredoxins"/>
    <property type="match status" value="1"/>
</dbReference>
<dbReference type="AlphaFoldDB" id="A0A254TJ34"/>
<evidence type="ECO:0000256" key="3">
    <source>
        <dbReference type="ARBA" id="ARBA00022764"/>
    </source>
</evidence>
<keyword evidence="4" id="KW-0186">Copper</keyword>
<dbReference type="EMBL" id="LSTO01000001">
    <property type="protein sequence ID" value="OWW22636.1"/>
    <property type="molecule type" value="Genomic_DNA"/>
</dbReference>
<feature type="region of interest" description="Disordered" evidence="5">
    <location>
        <begin position="29"/>
        <end position="53"/>
    </location>
</feature>
<sequence>MRAIHTTSATAFTPFVLALGLVATNASAGPGHAHGGHETTSQGQEFGKPGDTNKISRVVSVDMNDLMRFGPSDIAVKQGETIRFVVSNKGKLVHEMVLGTMDELKAHGASMQMTPDAAHDDPSAARVDPGQKKALVWQFTKVGDVFYACLIPGHFEAGMVGKIKVLKG</sequence>
<feature type="chain" id="PRO_5013213864" description="Blue (type 1) copper domain-containing protein" evidence="6">
    <location>
        <begin position="29"/>
        <end position="168"/>
    </location>
</feature>
<evidence type="ECO:0000259" key="7">
    <source>
        <dbReference type="Pfam" id="PF00127"/>
    </source>
</evidence>
<reference evidence="8 9" key="1">
    <citation type="submission" date="2016-02" db="EMBL/GenBank/DDBJ databases">
        <authorList>
            <person name="Wen L."/>
            <person name="He K."/>
            <person name="Yang H."/>
        </authorList>
    </citation>
    <scope>NUCLEOTIDE SEQUENCE [LARGE SCALE GENOMIC DNA]</scope>
    <source>
        <strain evidence="8 9">TSA40</strain>
    </source>
</reference>
<dbReference type="PANTHER" id="PTHR38439:SF3">
    <property type="entry name" value="COPPER-RESISTANT CUPROPROTEIN COPI"/>
    <property type="match status" value="1"/>
</dbReference>
<dbReference type="CDD" id="cd04211">
    <property type="entry name" value="Cupredoxin_like_2"/>
    <property type="match status" value="1"/>
</dbReference>
<dbReference type="Gene3D" id="2.60.40.420">
    <property type="entry name" value="Cupredoxins - blue copper proteins"/>
    <property type="match status" value="1"/>
</dbReference>
<dbReference type="GO" id="GO:0042597">
    <property type="term" value="C:periplasmic space"/>
    <property type="evidence" value="ECO:0007669"/>
    <property type="project" value="UniProtKB-SubCell"/>
</dbReference>
<dbReference type="InterPro" id="IPR000923">
    <property type="entry name" value="BlueCu_1"/>
</dbReference>
<dbReference type="OrthoDB" id="9816061at2"/>
<evidence type="ECO:0000313" key="9">
    <source>
        <dbReference type="Proteomes" id="UP000197535"/>
    </source>
</evidence>
<dbReference type="RefSeq" id="WP_088709451.1">
    <property type="nucleotide sequence ID" value="NZ_LSTO01000001.1"/>
</dbReference>
<organism evidence="8 9">
    <name type="scientific">Noviherbaspirillum denitrificans</name>
    <dbReference type="NCBI Taxonomy" id="1968433"/>
    <lineage>
        <taxon>Bacteria</taxon>
        <taxon>Pseudomonadati</taxon>
        <taxon>Pseudomonadota</taxon>
        <taxon>Betaproteobacteria</taxon>
        <taxon>Burkholderiales</taxon>
        <taxon>Oxalobacteraceae</taxon>
        <taxon>Noviherbaspirillum</taxon>
    </lineage>
</organism>
<keyword evidence="3" id="KW-0574">Periplasm</keyword>
<dbReference type="Pfam" id="PF00127">
    <property type="entry name" value="Copper-bind"/>
    <property type="match status" value="1"/>
</dbReference>
<accession>A0A254TJ34</accession>
<dbReference type="GO" id="GO:0009055">
    <property type="term" value="F:electron transfer activity"/>
    <property type="evidence" value="ECO:0007669"/>
    <property type="project" value="InterPro"/>
</dbReference>
<evidence type="ECO:0000256" key="6">
    <source>
        <dbReference type="SAM" id="SignalP"/>
    </source>
</evidence>
<keyword evidence="9" id="KW-1185">Reference proteome</keyword>
<comment type="subcellular location">
    <subcellularLocation>
        <location evidence="1">Periplasm</location>
    </subcellularLocation>
</comment>
<feature type="domain" description="Blue (type 1) copper" evidence="7">
    <location>
        <begin position="59"/>
        <end position="165"/>
    </location>
</feature>
<dbReference type="InterPro" id="IPR050845">
    <property type="entry name" value="Cu-binding_ET"/>
</dbReference>
<keyword evidence="2" id="KW-0479">Metal-binding</keyword>
<comment type="caution">
    <text evidence="8">The sequence shown here is derived from an EMBL/GenBank/DDBJ whole genome shotgun (WGS) entry which is preliminary data.</text>
</comment>
<protein>
    <recommendedName>
        <fullName evidence="7">Blue (type 1) copper domain-containing protein</fullName>
    </recommendedName>
</protein>
<evidence type="ECO:0000256" key="2">
    <source>
        <dbReference type="ARBA" id="ARBA00022723"/>
    </source>
</evidence>
<keyword evidence="6" id="KW-0732">Signal</keyword>
<dbReference type="InterPro" id="IPR008972">
    <property type="entry name" value="Cupredoxin"/>
</dbReference>
<feature type="signal peptide" evidence="6">
    <location>
        <begin position="1"/>
        <end position="28"/>
    </location>
</feature>
<proteinExistence type="predicted"/>
<evidence type="ECO:0000256" key="4">
    <source>
        <dbReference type="ARBA" id="ARBA00023008"/>
    </source>
</evidence>
<evidence type="ECO:0000256" key="1">
    <source>
        <dbReference type="ARBA" id="ARBA00004418"/>
    </source>
</evidence>
<dbReference type="GO" id="GO:0005507">
    <property type="term" value="F:copper ion binding"/>
    <property type="evidence" value="ECO:0007669"/>
    <property type="project" value="InterPro"/>
</dbReference>
<evidence type="ECO:0000256" key="5">
    <source>
        <dbReference type="SAM" id="MobiDB-lite"/>
    </source>
</evidence>